<accession>A0A1E5ILM1</accession>
<keyword evidence="9" id="KW-1185">Reference proteome</keyword>
<comment type="caution">
    <text evidence="8">The sequence shown here is derived from an EMBL/GenBank/DDBJ whole genome shotgun (WGS) entry which is preliminary data.</text>
</comment>
<dbReference type="InterPro" id="IPR000754">
    <property type="entry name" value="Ribosomal_uS9"/>
</dbReference>
<dbReference type="PANTHER" id="PTHR21569:SF1">
    <property type="entry name" value="SMALL RIBOSOMAL SUBUNIT PROTEIN US9M"/>
    <property type="match status" value="1"/>
</dbReference>
<dbReference type="InterPro" id="IPR014721">
    <property type="entry name" value="Ribsml_uS5_D2-typ_fold_subgr"/>
</dbReference>
<dbReference type="GO" id="GO:0022627">
    <property type="term" value="C:cytosolic small ribosomal subunit"/>
    <property type="evidence" value="ECO:0007669"/>
    <property type="project" value="TreeGrafter"/>
</dbReference>
<sequence length="131" mass="14480">MSNISYASTGRRKNAVARIKISDGSGKIIINNKTIDEYFGGLGRLKKVALKPFDFWNGVGNYNFYVNVKGGGVSGQAGAISHSLARAILKLDEPSKAALKKEGFLTRDSRMVERKKAGRPKARKRFQFSKR</sequence>
<protein>
    <recommendedName>
        <fullName evidence="4 5">Small ribosomal subunit protein uS9</fullName>
    </recommendedName>
</protein>
<comment type="similarity">
    <text evidence="1 5 6">Belongs to the universal ribosomal protein uS9 family.</text>
</comment>
<dbReference type="InterPro" id="IPR020568">
    <property type="entry name" value="Ribosomal_Su5_D2-typ_SF"/>
</dbReference>
<dbReference type="Proteomes" id="UP000095237">
    <property type="component" value="Unassembled WGS sequence"/>
</dbReference>
<name>A0A1E5ILM1_ENDTX</name>
<evidence type="ECO:0000256" key="3">
    <source>
        <dbReference type="ARBA" id="ARBA00023274"/>
    </source>
</evidence>
<organism evidence="8 9">
    <name type="scientific">Endomicrobium trichonymphae</name>
    <dbReference type="NCBI Taxonomy" id="1408204"/>
    <lineage>
        <taxon>Bacteria</taxon>
        <taxon>Pseudomonadati</taxon>
        <taxon>Elusimicrobiota</taxon>
        <taxon>Endomicrobiia</taxon>
        <taxon>Endomicrobiales</taxon>
        <taxon>Endomicrobiaceae</taxon>
        <taxon>Candidatus Endomicrobiellum</taxon>
    </lineage>
</organism>
<dbReference type="FunFam" id="3.30.230.10:FF:000001">
    <property type="entry name" value="30S ribosomal protein S9"/>
    <property type="match status" value="1"/>
</dbReference>
<dbReference type="GO" id="GO:0003723">
    <property type="term" value="F:RNA binding"/>
    <property type="evidence" value="ECO:0007669"/>
    <property type="project" value="TreeGrafter"/>
</dbReference>
<keyword evidence="2 5" id="KW-0689">Ribosomal protein</keyword>
<feature type="compositionally biased region" description="Basic residues" evidence="7">
    <location>
        <begin position="116"/>
        <end position="131"/>
    </location>
</feature>
<dbReference type="SUPFAM" id="SSF54211">
    <property type="entry name" value="Ribosomal protein S5 domain 2-like"/>
    <property type="match status" value="1"/>
</dbReference>
<dbReference type="PANTHER" id="PTHR21569">
    <property type="entry name" value="RIBOSOMAL PROTEIN S9"/>
    <property type="match status" value="1"/>
</dbReference>
<dbReference type="Gene3D" id="3.30.230.10">
    <property type="match status" value="1"/>
</dbReference>
<evidence type="ECO:0000256" key="2">
    <source>
        <dbReference type="ARBA" id="ARBA00022980"/>
    </source>
</evidence>
<evidence type="ECO:0000256" key="1">
    <source>
        <dbReference type="ARBA" id="ARBA00005251"/>
    </source>
</evidence>
<feature type="region of interest" description="Disordered" evidence="7">
    <location>
        <begin position="110"/>
        <end position="131"/>
    </location>
</feature>
<dbReference type="NCBIfam" id="NF001099">
    <property type="entry name" value="PRK00132.1"/>
    <property type="match status" value="1"/>
</dbReference>
<evidence type="ECO:0000256" key="6">
    <source>
        <dbReference type="RuleBase" id="RU003815"/>
    </source>
</evidence>
<evidence type="ECO:0000256" key="5">
    <source>
        <dbReference type="HAMAP-Rule" id="MF_00532"/>
    </source>
</evidence>
<evidence type="ECO:0000256" key="4">
    <source>
        <dbReference type="ARBA" id="ARBA00035259"/>
    </source>
</evidence>
<evidence type="ECO:0000256" key="7">
    <source>
        <dbReference type="SAM" id="MobiDB-lite"/>
    </source>
</evidence>
<dbReference type="GO" id="GO:0006412">
    <property type="term" value="P:translation"/>
    <property type="evidence" value="ECO:0007669"/>
    <property type="project" value="UniProtKB-UniRule"/>
</dbReference>
<dbReference type="InterPro" id="IPR023035">
    <property type="entry name" value="Ribosomal_uS9_bac/plastid"/>
</dbReference>
<keyword evidence="3 5" id="KW-0687">Ribonucleoprotein</keyword>
<gene>
    <name evidence="5" type="primary">rpsI</name>
    <name evidence="8" type="ORF">ATZ36_14785</name>
</gene>
<dbReference type="InterPro" id="IPR020574">
    <property type="entry name" value="Ribosomal_uS9_CS"/>
</dbReference>
<reference evidence="8 9" key="1">
    <citation type="submission" date="2015-11" db="EMBL/GenBank/DDBJ databases">
        <title>Evidence for parallel genomic evolution in an endosymbiosis of termite gut flagellates.</title>
        <authorList>
            <person name="Zheng H."/>
        </authorList>
    </citation>
    <scope>NUCLEOTIDE SEQUENCE [LARGE SCALE GENOMIC DNA]</scope>
    <source>
        <strain evidence="8 9">CET450</strain>
    </source>
</reference>
<dbReference type="EMBL" id="LNVX01000218">
    <property type="protein sequence ID" value="OEG71382.1"/>
    <property type="molecule type" value="Genomic_DNA"/>
</dbReference>
<evidence type="ECO:0000313" key="9">
    <source>
        <dbReference type="Proteomes" id="UP000095237"/>
    </source>
</evidence>
<dbReference type="GO" id="GO:0003735">
    <property type="term" value="F:structural constituent of ribosome"/>
    <property type="evidence" value="ECO:0007669"/>
    <property type="project" value="InterPro"/>
</dbReference>
<dbReference type="Pfam" id="PF00380">
    <property type="entry name" value="Ribosomal_S9"/>
    <property type="match status" value="1"/>
</dbReference>
<dbReference type="HAMAP" id="MF_00532_B">
    <property type="entry name" value="Ribosomal_uS9_B"/>
    <property type="match status" value="1"/>
</dbReference>
<dbReference type="AlphaFoldDB" id="A0A1E5ILM1"/>
<dbReference type="PROSITE" id="PS00360">
    <property type="entry name" value="RIBOSOMAL_S9"/>
    <property type="match status" value="1"/>
</dbReference>
<evidence type="ECO:0000313" key="8">
    <source>
        <dbReference type="EMBL" id="OEG71382.1"/>
    </source>
</evidence>
<proteinExistence type="inferred from homology"/>